<feature type="compositionally biased region" description="Low complexity" evidence="1">
    <location>
        <begin position="65"/>
        <end position="75"/>
    </location>
</feature>
<dbReference type="GO" id="GO:0005737">
    <property type="term" value="C:cytoplasm"/>
    <property type="evidence" value="ECO:0007669"/>
    <property type="project" value="TreeGrafter"/>
</dbReference>
<dbReference type="Proteomes" id="UP000078113">
    <property type="component" value="Unassembled WGS sequence"/>
</dbReference>
<feature type="compositionally biased region" description="Low complexity" evidence="1">
    <location>
        <begin position="9"/>
        <end position="25"/>
    </location>
</feature>
<feature type="compositionally biased region" description="Low complexity" evidence="1">
    <location>
        <begin position="390"/>
        <end position="405"/>
    </location>
</feature>
<feature type="domain" description="YTH" evidence="2">
    <location>
        <begin position="748"/>
        <end position="881"/>
    </location>
</feature>
<feature type="compositionally biased region" description="Low complexity" evidence="1">
    <location>
        <begin position="361"/>
        <end position="378"/>
    </location>
</feature>
<keyword evidence="4" id="KW-1185">Reference proteome</keyword>
<dbReference type="GO" id="GO:0003729">
    <property type="term" value="F:mRNA binding"/>
    <property type="evidence" value="ECO:0007669"/>
    <property type="project" value="TreeGrafter"/>
</dbReference>
<feature type="compositionally biased region" description="Low complexity" evidence="1">
    <location>
        <begin position="719"/>
        <end position="732"/>
    </location>
</feature>
<reference evidence="3" key="2">
    <citation type="journal article" date="2019" name="IMA Fungus">
        <title>Genome sequencing and comparison of five Tilletia species to identify candidate genes for the detection of regulated species infecting wheat.</title>
        <authorList>
            <person name="Nguyen H.D.T."/>
            <person name="Sultana T."/>
            <person name="Kesanakurti P."/>
            <person name="Hambleton S."/>
        </authorList>
    </citation>
    <scope>NUCLEOTIDE SEQUENCE</scope>
    <source>
        <strain evidence="3">DAOMC 236422</strain>
    </source>
</reference>
<evidence type="ECO:0000313" key="3">
    <source>
        <dbReference type="EMBL" id="KAE8269560.1"/>
    </source>
</evidence>
<feature type="region of interest" description="Disordered" evidence="1">
    <location>
        <begin position="342"/>
        <end position="430"/>
    </location>
</feature>
<dbReference type="Gene3D" id="3.10.590.10">
    <property type="entry name" value="ph1033 like domains"/>
    <property type="match status" value="2"/>
</dbReference>
<reference evidence="3" key="1">
    <citation type="submission" date="2016-04" db="EMBL/GenBank/DDBJ databases">
        <authorList>
            <person name="Nguyen H.D."/>
            <person name="Samba Siva P."/>
            <person name="Cullis J."/>
            <person name="Levesque C.A."/>
            <person name="Hambleton S."/>
        </authorList>
    </citation>
    <scope>NUCLEOTIDE SEQUENCE</scope>
    <source>
        <strain evidence="3">DAOMC 236422</strain>
    </source>
</reference>
<dbReference type="PANTHER" id="PTHR12357:SF89">
    <property type="entry name" value="YTH DOMAIN-CONTAINING FAMILY PROTEIN"/>
    <property type="match status" value="1"/>
</dbReference>
<dbReference type="GO" id="GO:0061157">
    <property type="term" value="P:mRNA destabilization"/>
    <property type="evidence" value="ECO:0007669"/>
    <property type="project" value="TreeGrafter"/>
</dbReference>
<dbReference type="InterPro" id="IPR007275">
    <property type="entry name" value="YTH_domain"/>
</dbReference>
<feature type="region of interest" description="Disordered" evidence="1">
    <location>
        <begin position="814"/>
        <end position="866"/>
    </location>
</feature>
<gene>
    <name evidence="3" type="ORF">A4X09_0g2779</name>
</gene>
<protein>
    <recommendedName>
        <fullName evidence="2">YTH domain-containing protein</fullName>
    </recommendedName>
</protein>
<feature type="region of interest" description="Disordered" evidence="1">
    <location>
        <begin position="460"/>
        <end position="527"/>
    </location>
</feature>
<dbReference type="PANTHER" id="PTHR12357">
    <property type="entry name" value="YTH YT521-B HOMOLOGY DOMAIN-CONTAINING"/>
    <property type="match status" value="1"/>
</dbReference>
<feature type="region of interest" description="Disordered" evidence="1">
    <location>
        <begin position="152"/>
        <end position="293"/>
    </location>
</feature>
<evidence type="ECO:0000313" key="4">
    <source>
        <dbReference type="Proteomes" id="UP000078113"/>
    </source>
</evidence>
<feature type="compositionally biased region" description="Low complexity" evidence="1">
    <location>
        <begin position="203"/>
        <end position="224"/>
    </location>
</feature>
<organism evidence="3 4">
    <name type="scientific">Tilletia walkeri</name>
    <dbReference type="NCBI Taxonomy" id="117179"/>
    <lineage>
        <taxon>Eukaryota</taxon>
        <taxon>Fungi</taxon>
        <taxon>Dikarya</taxon>
        <taxon>Basidiomycota</taxon>
        <taxon>Ustilaginomycotina</taxon>
        <taxon>Exobasidiomycetes</taxon>
        <taxon>Tilletiales</taxon>
        <taxon>Tilletiaceae</taxon>
        <taxon>Tilletia</taxon>
    </lineage>
</organism>
<feature type="compositionally biased region" description="Polar residues" evidence="1">
    <location>
        <begin position="1025"/>
        <end position="1037"/>
    </location>
</feature>
<feature type="region of interest" description="Disordered" evidence="1">
    <location>
        <begin position="1070"/>
        <end position="1092"/>
    </location>
</feature>
<feature type="compositionally biased region" description="Polar residues" evidence="1">
    <location>
        <begin position="420"/>
        <end position="430"/>
    </location>
</feature>
<name>A0A8X7NCM1_9BASI</name>
<feature type="compositionally biased region" description="Basic and acidic residues" evidence="1">
    <location>
        <begin position="1070"/>
        <end position="1084"/>
    </location>
</feature>
<sequence>MESQTGRDPYSAPAPTSAPTASIAPDEVQQQQHESLQAQPEPQPQSPQQHVQHQHQHQHQHQVHHQPAMYAQRQQQAQQQAWMPYNVHQAQSATGYPLYNTTTYYGSPHGMYAASSPSFPPGMPAGSPGAAYAYNGSMYSPAQVMMHPQSHAYAAQQHGQSLYSHPANHPRSREASASSALSYGSAGIPAGNTLSPPPQSVRGMSSMAPPSSSAQLQQQSGVSSWGSPYSPGVGHHQWMGGMYQGSNMGGSTDSGLSRNSISQRGNGRRSSRGGAPGSTAPSRGNSFSSSQSTGSFYFPASPASPASGYNAADLSYAPEVAYMGSAYYSVPHMPQQLGRHHQVPANVPYPSGSPHLGMPTAPSSASPSGSSPHSVSHANILAPEAEPLHSSTSSRRTKSSRTSTSGDVRAPSGRNKPEASPSTGTPLPTQTVERSKHVMWVGNVPQDATVKELFEVFSTLPPEAPGGETSTDPAADDKPSSAQAVPTVQDEEAEQPKDQPSEPADSQVDDTFLDSGDSKERRTSSVVVVDTALLPPVDDSTGPDQSSHGVISVFPISRSNCAFVNYATEEHLARAVTYFSGRPVRPQDKRCLPMICRVRKKDDEERAGVAGQRGRGMHVEWVKEHERKRREAVAMAKMSENAANQAVEAAMSVPSIELSVPVSSQTATPTLTGIVAPAQRLEAHESTPRVSPSAMPPPQGAGATSSRLAETHSGVAHESSSSLDTSSNASLSITSTNSSVLRHPAFKVRYFILKSRTRDDLDASVQSGHWATQPHNEAVLDQAFRLSARVILILGANQSGEFYGYARMSGPIRPGLEASPNSNSSGGSSGKLTGSAGSPAGPPQRTVVSPVQEQDESIPLASGVPATADTSASLEVISGAQMPLMPPDAFASCVASPLQLTPAEEEEPDVPLPHTHVIDALDHPATWPSQLTDAAPRRDDESSRRGATLSPSLLSQLHRPPFFRSDDGIMATSPSSFPEVDVEPATPQRSASDQILGRRDSMADSHPSDNEGLRASEAKRDSISKSHITSPNLSDHSSLGPADSASYDARAAQQLAMRAIIHNLRLDERESTRQAEELEQHLKISEGQSEEIGDVPEDEQKDNVLPASLTKGDPLGRPFPITWLQTKHLPFRRIQHLRNPWRDNRQIKVSRDGTELEPSVGDQLISEWERFVAEEQLPSEILVGVKGKAKMADPQARQEAEEED</sequence>
<feature type="domain" description="YTH" evidence="2">
    <location>
        <begin position="1010"/>
        <end position="1168"/>
    </location>
</feature>
<feature type="region of interest" description="Disordered" evidence="1">
    <location>
        <begin position="1"/>
        <end position="75"/>
    </location>
</feature>
<dbReference type="GO" id="GO:1990247">
    <property type="term" value="F:N6-methyladenosine-containing RNA reader activity"/>
    <property type="evidence" value="ECO:0007669"/>
    <property type="project" value="TreeGrafter"/>
</dbReference>
<feature type="compositionally biased region" description="Basic residues" evidence="1">
    <location>
        <begin position="52"/>
        <end position="64"/>
    </location>
</feature>
<feature type="region of interest" description="Disordered" evidence="1">
    <location>
        <begin position="923"/>
        <end position="1045"/>
    </location>
</feature>
<accession>A0A8X7NCM1</accession>
<comment type="caution">
    <text evidence="3">The sequence shown here is derived from an EMBL/GenBank/DDBJ whole genome shotgun (WGS) entry which is preliminary data.</text>
</comment>
<dbReference type="InterPro" id="IPR012677">
    <property type="entry name" value="Nucleotide-bd_a/b_plait_sf"/>
</dbReference>
<dbReference type="AlphaFoldDB" id="A0A8X7NCM1"/>
<evidence type="ECO:0000259" key="2">
    <source>
        <dbReference type="PROSITE" id="PS50882"/>
    </source>
</evidence>
<proteinExistence type="predicted"/>
<dbReference type="InterPro" id="IPR045168">
    <property type="entry name" value="YTH_prot"/>
</dbReference>
<feature type="region of interest" description="Disordered" evidence="1">
    <location>
        <begin position="682"/>
        <end position="734"/>
    </location>
</feature>
<dbReference type="EMBL" id="LWDG02000088">
    <property type="protein sequence ID" value="KAE8269560.1"/>
    <property type="molecule type" value="Genomic_DNA"/>
</dbReference>
<feature type="compositionally biased region" description="Low complexity" evidence="1">
    <location>
        <begin position="277"/>
        <end position="293"/>
    </location>
</feature>
<dbReference type="CDD" id="cd21134">
    <property type="entry name" value="YTH"/>
    <property type="match status" value="2"/>
</dbReference>
<dbReference type="PROSITE" id="PS50882">
    <property type="entry name" value="YTH"/>
    <property type="match status" value="2"/>
</dbReference>
<feature type="compositionally biased region" description="Basic and acidic residues" evidence="1">
    <location>
        <begin position="996"/>
        <end position="1024"/>
    </location>
</feature>
<dbReference type="Pfam" id="PF04146">
    <property type="entry name" value="YTH"/>
    <property type="match status" value="2"/>
</dbReference>
<feature type="compositionally biased region" description="Polar residues" evidence="1">
    <location>
        <begin position="244"/>
        <end position="256"/>
    </location>
</feature>
<evidence type="ECO:0000256" key="1">
    <source>
        <dbReference type="SAM" id="MobiDB-lite"/>
    </source>
</evidence>
<feature type="compositionally biased region" description="Low complexity" evidence="1">
    <location>
        <begin position="819"/>
        <end position="838"/>
    </location>
</feature>
<feature type="compositionally biased region" description="Basic and acidic residues" evidence="1">
    <location>
        <begin position="935"/>
        <end position="944"/>
    </location>
</feature>
<dbReference type="Gene3D" id="3.30.70.330">
    <property type="match status" value="1"/>
</dbReference>
<feature type="compositionally biased region" description="Low complexity" evidence="1">
    <location>
        <begin position="175"/>
        <end position="187"/>
    </location>
</feature>